<accession>N6SW66</accession>
<dbReference type="InterPro" id="IPR052329">
    <property type="entry name" value="CIMIP2C"/>
</dbReference>
<dbReference type="Proteomes" id="UP000030742">
    <property type="component" value="Unassembled WGS sequence"/>
</dbReference>
<name>N6SW66_DENPD</name>
<dbReference type="AlphaFoldDB" id="N6SW66"/>
<dbReference type="PANTHER" id="PTHR34924:SF1">
    <property type="entry name" value="PROTEIN FAM166C"/>
    <property type="match status" value="1"/>
</dbReference>
<evidence type="ECO:0000313" key="3">
    <source>
        <dbReference type="Proteomes" id="UP000030742"/>
    </source>
</evidence>
<reference evidence="1 3" key="1">
    <citation type="journal article" date="2013" name="Genome Biol.">
        <title>Draft genome of the mountain pine beetle, Dendroctonus ponderosae Hopkins, a major forest pest.</title>
        <authorList>
            <person name="Keeling C.I."/>
            <person name="Yuen M.M."/>
            <person name="Liao N.Y."/>
            <person name="Docking T.R."/>
            <person name="Chan S.K."/>
            <person name="Taylor G.A."/>
            <person name="Palmquist D.L."/>
            <person name="Jackman S.D."/>
            <person name="Nguyen A."/>
            <person name="Li M."/>
            <person name="Henderson H."/>
            <person name="Janes J.K."/>
            <person name="Zhao Y."/>
            <person name="Pandoh P."/>
            <person name="Moore R."/>
            <person name="Sperling F.A."/>
            <person name="Huber D.P."/>
            <person name="Birol I."/>
            <person name="Jones S.J."/>
            <person name="Bohlmann J."/>
        </authorList>
    </citation>
    <scope>NUCLEOTIDE SEQUENCE</scope>
</reference>
<dbReference type="EMBL" id="KB632281">
    <property type="protein sequence ID" value="ERL91343.1"/>
    <property type="molecule type" value="Genomic_DNA"/>
</dbReference>
<evidence type="ECO:0000313" key="2">
    <source>
        <dbReference type="EMBL" id="ERL91343.1"/>
    </source>
</evidence>
<gene>
    <name evidence="2" type="ORF">D910_08675</name>
    <name evidence="1" type="ORF">YQE_11295</name>
</gene>
<protein>
    <submittedName>
        <fullName evidence="1">Uncharacterized protein</fullName>
    </submittedName>
</protein>
<dbReference type="PANTHER" id="PTHR34924">
    <property type="entry name" value="UPF0573 PROTEIN C2ORF70"/>
    <property type="match status" value="1"/>
</dbReference>
<dbReference type="EMBL" id="KB741247">
    <property type="protein sequence ID" value="ENN72004.1"/>
    <property type="molecule type" value="Genomic_DNA"/>
</dbReference>
<feature type="non-terminal residue" evidence="1">
    <location>
        <position position="1"/>
    </location>
</feature>
<sequence length="189" mass="21792">MGDVRFSDISASYYPPTLKGGFIGAHPPLKSSFYQSGHTSYFQSFRNDRISRMQMPAQEWGVLTSPYTPHPDISIYGKPSKYLQFPPSGISMLDAARQQEVDDFYRACQMHRDQYKDHTGSLHPLDFFKASDYSYQCPKDPTSVYLKCPERYTRYKDPIVLPLTLERTYRAPMLPERALTGVYNRSSCK</sequence>
<evidence type="ECO:0000313" key="1">
    <source>
        <dbReference type="EMBL" id="ENN72004.1"/>
    </source>
</evidence>
<proteinExistence type="predicted"/>
<organism evidence="1">
    <name type="scientific">Dendroctonus ponderosae</name>
    <name type="common">Mountain pine beetle</name>
    <dbReference type="NCBI Taxonomy" id="77166"/>
    <lineage>
        <taxon>Eukaryota</taxon>
        <taxon>Metazoa</taxon>
        <taxon>Ecdysozoa</taxon>
        <taxon>Arthropoda</taxon>
        <taxon>Hexapoda</taxon>
        <taxon>Insecta</taxon>
        <taxon>Pterygota</taxon>
        <taxon>Neoptera</taxon>
        <taxon>Endopterygota</taxon>
        <taxon>Coleoptera</taxon>
        <taxon>Polyphaga</taxon>
        <taxon>Cucujiformia</taxon>
        <taxon>Curculionidae</taxon>
        <taxon>Scolytinae</taxon>
        <taxon>Dendroctonus</taxon>
    </lineage>
</organism>
<dbReference type="HOGENOM" id="CLU_1436175_0_0_1"/>
<dbReference type="STRING" id="77166.N6SW66"/>
<dbReference type="OMA" id="HRDQYKD"/>